<dbReference type="PANTHER" id="PTHR11533:SF174">
    <property type="entry name" value="PUROMYCIN-SENSITIVE AMINOPEPTIDASE-RELATED"/>
    <property type="match status" value="1"/>
</dbReference>
<feature type="chain" id="PRO_5016944945" evidence="2">
    <location>
        <begin position="28"/>
        <end position="730"/>
    </location>
</feature>
<dbReference type="GO" id="GO:0008270">
    <property type="term" value="F:zinc ion binding"/>
    <property type="evidence" value="ECO:0007669"/>
    <property type="project" value="InterPro"/>
</dbReference>
<dbReference type="GO" id="GO:0043171">
    <property type="term" value="P:peptide catabolic process"/>
    <property type="evidence" value="ECO:0007669"/>
    <property type="project" value="TreeGrafter"/>
</dbReference>
<dbReference type="GO" id="GO:0016020">
    <property type="term" value="C:membrane"/>
    <property type="evidence" value="ECO:0007669"/>
    <property type="project" value="TreeGrafter"/>
</dbReference>
<keyword evidence="2" id="KW-0732">Signal</keyword>
<dbReference type="AlphaFoldDB" id="A0A370DTJ4"/>
<evidence type="ECO:0000313" key="5">
    <source>
        <dbReference type="Proteomes" id="UP000254771"/>
    </source>
</evidence>
<dbReference type="SUPFAM" id="SSF55486">
    <property type="entry name" value="Metalloproteases ('zincins'), catalytic domain"/>
    <property type="match status" value="1"/>
</dbReference>
<dbReference type="PANTHER" id="PTHR11533">
    <property type="entry name" value="PROTEASE M1 ZINC METALLOPROTEASE"/>
    <property type="match status" value="1"/>
</dbReference>
<organism evidence="4 5">
    <name type="scientific">endosymbiont of Escarpia spicata</name>
    <dbReference type="NCBI Taxonomy" id="2200908"/>
    <lineage>
        <taxon>Bacteria</taxon>
        <taxon>Pseudomonadati</taxon>
        <taxon>Pseudomonadota</taxon>
        <taxon>Gammaproteobacteria</taxon>
        <taxon>sulfur-oxidizing symbionts</taxon>
    </lineage>
</organism>
<dbReference type="GO" id="GO:0005615">
    <property type="term" value="C:extracellular space"/>
    <property type="evidence" value="ECO:0007669"/>
    <property type="project" value="TreeGrafter"/>
</dbReference>
<evidence type="ECO:0000256" key="2">
    <source>
        <dbReference type="SAM" id="SignalP"/>
    </source>
</evidence>
<proteinExistence type="predicted"/>
<dbReference type="Pfam" id="PF01433">
    <property type="entry name" value="Peptidase_M1"/>
    <property type="match status" value="1"/>
</dbReference>
<sequence length="730" mass="82341">MNNTTNNRLLRFILSMILLLASHSLLAQSVVDHRIEVSIDPETGSLTVKDTVTLPDNGNTGFTLHAGLKARILTPGVQLSQTSRANREIPLQGYRVSLPQGVKQFTLEYTGKIKHGFTTTHESTGRSRQRLAGTISSEGVFLDAGVAWYPRFGGSLKTFSLSVDLPDGWLVVSQGSGPVKAQDSKATVWTANLPQDDIYLIAAPFHFYSKQQGNTEAQVFLRQKNPNLADRYLQATSRYLTLYEKLIGPYPYAKFALVENFWETGYGMPSFTLLGSRVIRLPFIIYTSYPHEILHNWWGNGVYVDYAQGNWSEGLTSYLADHLLKEQRGQGMAYRRSALQRYGDFVRDSNDFPLTAFRSRHTSASQSVGYDKALMMFHMLRRKLGDEQFIQGLRRFYRDNQFKQAGYAELRGAFEQVSGSDLRPFFQQWTERNGAPKLELSELKVAAQTGGYRLSGKLRQTQAAAPFELDIPIIIYLADAPPLRMTLPMREPSLDLDFTLPGKPLRLEIDPWLDLFRELHPDEVPPVFSKLFGAEQLLIVLPADARKPLLEGYRQLANQWASGNNNIEIRLDRDLSQLPEDRQIWLMGRENQFLDIFNKLLNNKDYYSSDETISIKHKTFPRSAHSFALAGRSDSGNTIAWLTSDDPASLPGLARKLPHYGKYSYLAFEGARPDNSAKGQWDVSRSPLQRQIHNGPVDRIAPPASLLEALDNLPPPSAEGTESTLQRMKM</sequence>
<feature type="signal peptide" evidence="2">
    <location>
        <begin position="1"/>
        <end position="27"/>
    </location>
</feature>
<dbReference type="InterPro" id="IPR014782">
    <property type="entry name" value="Peptidase_M1_dom"/>
</dbReference>
<feature type="domain" description="Peptidase M1 membrane alanine aminopeptidase" evidence="3">
    <location>
        <begin position="291"/>
        <end position="429"/>
    </location>
</feature>
<gene>
    <name evidence="4" type="ORF">DIZ78_00880</name>
</gene>
<feature type="region of interest" description="Disordered" evidence="1">
    <location>
        <begin position="711"/>
        <end position="730"/>
    </location>
</feature>
<dbReference type="GO" id="GO:0070006">
    <property type="term" value="F:metalloaminopeptidase activity"/>
    <property type="evidence" value="ECO:0007669"/>
    <property type="project" value="TreeGrafter"/>
</dbReference>
<comment type="caution">
    <text evidence="4">The sequence shown here is derived from an EMBL/GenBank/DDBJ whole genome shotgun (WGS) entry which is preliminary data.</text>
</comment>
<dbReference type="GO" id="GO:0042277">
    <property type="term" value="F:peptide binding"/>
    <property type="evidence" value="ECO:0007669"/>
    <property type="project" value="TreeGrafter"/>
</dbReference>
<dbReference type="InterPro" id="IPR050344">
    <property type="entry name" value="Peptidase_M1_aminopeptidases"/>
</dbReference>
<dbReference type="GO" id="GO:0005737">
    <property type="term" value="C:cytoplasm"/>
    <property type="evidence" value="ECO:0007669"/>
    <property type="project" value="TreeGrafter"/>
</dbReference>
<keyword evidence="5" id="KW-1185">Reference proteome</keyword>
<evidence type="ECO:0000259" key="3">
    <source>
        <dbReference type="Pfam" id="PF01433"/>
    </source>
</evidence>
<protein>
    <submittedName>
        <fullName evidence="4">Peptidase M28</fullName>
    </submittedName>
</protein>
<evidence type="ECO:0000256" key="1">
    <source>
        <dbReference type="SAM" id="MobiDB-lite"/>
    </source>
</evidence>
<evidence type="ECO:0000313" key="4">
    <source>
        <dbReference type="EMBL" id="RDH88521.1"/>
    </source>
</evidence>
<accession>A0A370DTJ4</accession>
<dbReference type="EMBL" id="QFXE01000001">
    <property type="protein sequence ID" value="RDH88521.1"/>
    <property type="molecule type" value="Genomic_DNA"/>
</dbReference>
<dbReference type="Proteomes" id="UP000254771">
    <property type="component" value="Unassembled WGS sequence"/>
</dbReference>
<dbReference type="Gene3D" id="1.10.390.10">
    <property type="entry name" value="Neutral Protease Domain 2"/>
    <property type="match status" value="1"/>
</dbReference>
<name>A0A370DTJ4_9GAMM</name>
<feature type="compositionally biased region" description="Polar residues" evidence="1">
    <location>
        <begin position="720"/>
        <end position="730"/>
    </location>
</feature>
<reference evidence="4 5" key="1">
    <citation type="journal article" date="2018" name="ISME J.">
        <title>Endosymbiont genomes yield clues of tubeworm success.</title>
        <authorList>
            <person name="Li Y."/>
            <person name="Liles M.R."/>
            <person name="Halanych K.M."/>
        </authorList>
    </citation>
    <scope>NUCLEOTIDE SEQUENCE [LARGE SCALE GENOMIC DNA]</scope>
    <source>
        <strain evidence="4">A1462</strain>
    </source>
</reference>
<dbReference type="InterPro" id="IPR027268">
    <property type="entry name" value="Peptidase_M4/M1_CTD_sf"/>
</dbReference>